<feature type="region of interest" description="Disordered" evidence="2">
    <location>
        <begin position="582"/>
        <end position="621"/>
    </location>
</feature>
<sequence>MCHDKDFKSLSTSFTPERNASLNVDHETPPVNFDPFFLTGIEASVSTFAPVYANTLEQTGVNLEASIPFVDTSDRTGAGFGEQYPNEQIDQDQVAQEQIVQEILAVQFDTYKISHSLSDERSLDSMRMVCPMYCENKNICFSHMTMAGTCNLVDTTRTYHSRWNPSMVSHPPAPSLVDLPFKEDLNKIRVRNHRWYDLSYTRVRRARDRLDIWNSEYWTAEMRGRIPRLQDSEDNIEGVFLPNQEETPAIKDGSQKIPSVTDTADIQRVNDSSARGSVLGEFNEPKDLGNAFRSNGKRKVDPVDKKAEKKRIAAKVKTDLKVGRILAFRIGGTCEVIPSEAPVAQSLGVIPHASLSVSFDSASVPSCATVQTAVNVPHLSPSRASLTPSSKPPRRSHPMINTGNHIVSAYKAEVQRRKDRIKTLASRSDVDAAWQDVDRQICKGDSWEATTSQNQHSINDLFDQPSALKEEKQRLEDEVKKRDVHLEAASTKIAELRTSLEMSHLTEDHLRKERDGARRQADEIAGGSSAQSARHLSRLERIRSYLVALHAQEENYAKEEEEYLAKVESLAVDSLGDDIMFPTLPPPPAGPPWDVSSQVPEGITEHGSFLSPQDNHDGDLV</sequence>
<dbReference type="PROSITE" id="PS00307">
    <property type="entry name" value="LECTIN_LEGUME_BETA"/>
    <property type="match status" value="1"/>
</dbReference>
<evidence type="ECO:0000256" key="1">
    <source>
        <dbReference type="ARBA" id="ARBA00022734"/>
    </source>
</evidence>
<keyword evidence="1" id="KW-0430">Lectin</keyword>
<dbReference type="GO" id="GO:0030246">
    <property type="term" value="F:carbohydrate binding"/>
    <property type="evidence" value="ECO:0007669"/>
    <property type="project" value="UniProtKB-KW"/>
</dbReference>
<protein>
    <submittedName>
        <fullName evidence="3">Uncharacterized protein</fullName>
    </submittedName>
</protein>
<dbReference type="Gramene" id="KFK22866">
    <property type="protein sequence ID" value="KFK22866"/>
    <property type="gene ID" value="AALP_AAs50104U000100"/>
</dbReference>
<dbReference type="Proteomes" id="UP000029120">
    <property type="component" value="Unassembled WGS sequence"/>
</dbReference>
<keyword evidence="4" id="KW-1185">Reference proteome</keyword>
<dbReference type="InterPro" id="IPR019825">
    <property type="entry name" value="Lectin_legB_Mn/Ca_BS"/>
</dbReference>
<proteinExistence type="predicted"/>
<gene>
    <name evidence="3" type="ORF">AALP_AAs50104U000100</name>
</gene>
<feature type="compositionally biased region" description="Basic and acidic residues" evidence="2">
    <location>
        <begin position="505"/>
        <end position="522"/>
    </location>
</feature>
<evidence type="ECO:0000313" key="3">
    <source>
        <dbReference type="EMBL" id="KFK22866.1"/>
    </source>
</evidence>
<dbReference type="AlphaFoldDB" id="A0A087FZ14"/>
<dbReference type="EMBL" id="KL984543">
    <property type="protein sequence ID" value="KFK22866.1"/>
    <property type="molecule type" value="Genomic_DNA"/>
</dbReference>
<name>A0A087FZ14_ARAAL</name>
<dbReference type="OrthoDB" id="1114316at2759"/>
<evidence type="ECO:0000256" key="2">
    <source>
        <dbReference type="SAM" id="MobiDB-lite"/>
    </source>
</evidence>
<reference evidence="4" key="1">
    <citation type="journal article" date="2015" name="Nat. Plants">
        <title>Genome expansion of Arabis alpina linked with retrotransposition and reduced symmetric DNA methylation.</title>
        <authorList>
            <person name="Willing E.M."/>
            <person name="Rawat V."/>
            <person name="Mandakova T."/>
            <person name="Maumus F."/>
            <person name="James G.V."/>
            <person name="Nordstroem K.J."/>
            <person name="Becker C."/>
            <person name="Warthmann N."/>
            <person name="Chica C."/>
            <person name="Szarzynska B."/>
            <person name="Zytnicki M."/>
            <person name="Albani M.C."/>
            <person name="Kiefer C."/>
            <person name="Bergonzi S."/>
            <person name="Castaings L."/>
            <person name="Mateos J.L."/>
            <person name="Berns M.C."/>
            <person name="Bujdoso N."/>
            <person name="Piofczyk T."/>
            <person name="de Lorenzo L."/>
            <person name="Barrero-Sicilia C."/>
            <person name="Mateos I."/>
            <person name="Piednoel M."/>
            <person name="Hagmann J."/>
            <person name="Chen-Min-Tao R."/>
            <person name="Iglesias-Fernandez R."/>
            <person name="Schuster S.C."/>
            <person name="Alonso-Blanco C."/>
            <person name="Roudier F."/>
            <person name="Carbonero P."/>
            <person name="Paz-Ares J."/>
            <person name="Davis S.J."/>
            <person name="Pecinka A."/>
            <person name="Quesneville H."/>
            <person name="Colot V."/>
            <person name="Lysak M.A."/>
            <person name="Weigel D."/>
            <person name="Coupland G."/>
            <person name="Schneeberger K."/>
        </authorList>
    </citation>
    <scope>NUCLEOTIDE SEQUENCE [LARGE SCALE GENOMIC DNA]</scope>
    <source>
        <strain evidence="4">cv. Pajares</strain>
    </source>
</reference>
<accession>A0A087FZ14</accession>
<feature type="region of interest" description="Disordered" evidence="2">
    <location>
        <begin position="505"/>
        <end position="533"/>
    </location>
</feature>
<evidence type="ECO:0000313" key="4">
    <source>
        <dbReference type="Proteomes" id="UP000029120"/>
    </source>
</evidence>
<organism evidence="3 4">
    <name type="scientific">Arabis alpina</name>
    <name type="common">Alpine rock-cress</name>
    <dbReference type="NCBI Taxonomy" id="50452"/>
    <lineage>
        <taxon>Eukaryota</taxon>
        <taxon>Viridiplantae</taxon>
        <taxon>Streptophyta</taxon>
        <taxon>Embryophyta</taxon>
        <taxon>Tracheophyta</taxon>
        <taxon>Spermatophyta</taxon>
        <taxon>Magnoliopsida</taxon>
        <taxon>eudicotyledons</taxon>
        <taxon>Gunneridae</taxon>
        <taxon>Pentapetalae</taxon>
        <taxon>rosids</taxon>
        <taxon>malvids</taxon>
        <taxon>Brassicales</taxon>
        <taxon>Brassicaceae</taxon>
        <taxon>Arabideae</taxon>
        <taxon>Arabis</taxon>
    </lineage>
</organism>
<feature type="region of interest" description="Disordered" evidence="2">
    <location>
        <begin position="379"/>
        <end position="403"/>
    </location>
</feature>